<reference evidence="3 4" key="1">
    <citation type="submission" date="2021-07" db="EMBL/GenBank/DDBJ databases">
        <authorList>
            <person name="Imarazene B."/>
            <person name="Zahm M."/>
            <person name="Klopp C."/>
            <person name="Cabau C."/>
            <person name="Beille S."/>
            <person name="Jouanno E."/>
            <person name="Castinel A."/>
            <person name="Lluch J."/>
            <person name="Gil L."/>
            <person name="Kuchtly C."/>
            <person name="Lopez Roques C."/>
            <person name="Donnadieu C."/>
            <person name="Parrinello H."/>
            <person name="Journot L."/>
            <person name="Du K."/>
            <person name="Schartl M."/>
            <person name="Retaux S."/>
            <person name="Guiguen Y."/>
        </authorList>
    </citation>
    <scope>NUCLEOTIDE SEQUENCE [LARGE SCALE GENOMIC DNA]</scope>
    <source>
        <strain evidence="3">Pach_M1</strain>
        <tissue evidence="3">Testis</tissue>
    </source>
</reference>
<dbReference type="SUPFAM" id="SSF50249">
    <property type="entry name" value="Nucleic acid-binding proteins"/>
    <property type="match status" value="1"/>
</dbReference>
<dbReference type="Proteomes" id="UP000752171">
    <property type="component" value="Unassembled WGS sequence"/>
</dbReference>
<keyword evidence="2" id="KW-0472">Membrane</keyword>
<feature type="compositionally biased region" description="Basic residues" evidence="1">
    <location>
        <begin position="389"/>
        <end position="400"/>
    </location>
</feature>
<sequence>MCTNIKLCLFCLVICTANLFFKVYLIYVSVCILGFREHQGYDIQCTKQTIIEVTQLQFTAKPPRGELPLTIADLSPRQLVSTLEAAVCSMDDSPTMVNIRQSQCEVLNCCIGDRTGRIQLSLWDNQMSMVKEGQSYTFTNLSTRNFMGQLVLTSTRQTKIQSLDRTLEVAVEQGTCDSQKSLKQLNSNVVGAQITVKKQCPTCHTAQHIDNSKEVYHRCQTCKMLRQTKSYTTKCSGLLLFETCEGEITMNISHSIISKFIQPAGCIDAMDSQDIEESFLGAGILAVTYTHDNNIADIQMVSEHHTLPKEQGDSQTLVTDTSTEEHDNDEELAACAVSAHESVLKSEDKLPLIVQQPLDNVISEMDKATPECQGPKTGDLHTIPTVTRSKQKSCNKKKNFEKRVGTPQKCVPEEPSSSPCDEDYIDSLDSLYKT</sequence>
<keyword evidence="2" id="KW-1133">Transmembrane helix</keyword>
<feature type="region of interest" description="Disordered" evidence="1">
    <location>
        <begin position="369"/>
        <end position="434"/>
    </location>
</feature>
<evidence type="ECO:0000256" key="1">
    <source>
        <dbReference type="SAM" id="MobiDB-lite"/>
    </source>
</evidence>
<keyword evidence="2" id="KW-0812">Transmembrane</keyword>
<gene>
    <name evidence="3" type="ORF">AMEX_G11831</name>
</gene>
<accession>A0A8T2LZ58</accession>
<dbReference type="InterPro" id="IPR012340">
    <property type="entry name" value="NA-bd_OB-fold"/>
</dbReference>
<evidence type="ECO:0000313" key="3">
    <source>
        <dbReference type="EMBL" id="KAG9274775.1"/>
    </source>
</evidence>
<evidence type="ECO:0000313" key="4">
    <source>
        <dbReference type="Proteomes" id="UP000752171"/>
    </source>
</evidence>
<feature type="transmembrane region" description="Helical" evidence="2">
    <location>
        <begin position="7"/>
        <end position="27"/>
    </location>
</feature>
<name>A0A8T2LZ58_ASTMX</name>
<dbReference type="Gene3D" id="2.40.50.140">
    <property type="entry name" value="Nucleic acid-binding proteins"/>
    <property type="match status" value="1"/>
</dbReference>
<comment type="caution">
    <text evidence="3">The sequence shown here is derived from an EMBL/GenBank/DDBJ whole genome shotgun (WGS) entry which is preliminary data.</text>
</comment>
<proteinExistence type="predicted"/>
<organism evidence="3 4">
    <name type="scientific">Astyanax mexicanus</name>
    <name type="common">Blind cave fish</name>
    <name type="synonym">Astyanax fasciatus mexicanus</name>
    <dbReference type="NCBI Taxonomy" id="7994"/>
    <lineage>
        <taxon>Eukaryota</taxon>
        <taxon>Metazoa</taxon>
        <taxon>Chordata</taxon>
        <taxon>Craniata</taxon>
        <taxon>Vertebrata</taxon>
        <taxon>Euteleostomi</taxon>
        <taxon>Actinopterygii</taxon>
        <taxon>Neopterygii</taxon>
        <taxon>Teleostei</taxon>
        <taxon>Ostariophysi</taxon>
        <taxon>Characiformes</taxon>
        <taxon>Characoidei</taxon>
        <taxon>Acestrorhamphidae</taxon>
        <taxon>Acestrorhamphinae</taxon>
        <taxon>Astyanax</taxon>
    </lineage>
</organism>
<protein>
    <submittedName>
        <fullName evidence="3">Uncharacterized protein</fullName>
    </submittedName>
</protein>
<evidence type="ECO:0000256" key="2">
    <source>
        <dbReference type="SAM" id="Phobius"/>
    </source>
</evidence>
<dbReference type="AlphaFoldDB" id="A0A8T2LZ58"/>
<dbReference type="EMBL" id="JAICCE010000008">
    <property type="protein sequence ID" value="KAG9274775.1"/>
    <property type="molecule type" value="Genomic_DNA"/>
</dbReference>